<dbReference type="Proteomes" id="UP000296049">
    <property type="component" value="Unassembled WGS sequence"/>
</dbReference>
<dbReference type="Gene3D" id="3.80.10.10">
    <property type="entry name" value="Ribonuclease Inhibitor"/>
    <property type="match status" value="1"/>
</dbReference>
<gene>
    <name evidence="5" type="ORF">Anapl_17812</name>
</gene>
<sequence>SSLQRPLESLELPFCHLLPVDFAYLLRSPHAPALKKLDVSGHNLSEDLLQPFLQLLATASGSLRHLDAMECR</sequence>
<evidence type="ECO:0000313" key="6">
    <source>
        <dbReference type="Proteomes" id="UP000296049"/>
    </source>
</evidence>
<dbReference type="InterPro" id="IPR050694">
    <property type="entry name" value="LRRC14/PRAME"/>
</dbReference>
<feature type="non-terminal residue" evidence="5">
    <location>
        <position position="72"/>
    </location>
</feature>
<organism evidence="5 6">
    <name type="scientific">Anas platyrhynchos</name>
    <name type="common">Mallard</name>
    <name type="synonym">Anas boschas</name>
    <dbReference type="NCBI Taxonomy" id="8839"/>
    <lineage>
        <taxon>Eukaryota</taxon>
        <taxon>Metazoa</taxon>
        <taxon>Chordata</taxon>
        <taxon>Craniata</taxon>
        <taxon>Vertebrata</taxon>
        <taxon>Euteleostomi</taxon>
        <taxon>Archelosauria</taxon>
        <taxon>Archosauria</taxon>
        <taxon>Dinosauria</taxon>
        <taxon>Saurischia</taxon>
        <taxon>Theropoda</taxon>
        <taxon>Coelurosauria</taxon>
        <taxon>Aves</taxon>
        <taxon>Neognathae</taxon>
        <taxon>Galloanserae</taxon>
        <taxon>Anseriformes</taxon>
        <taxon>Anatidae</taxon>
        <taxon>Anatinae</taxon>
        <taxon>Anas</taxon>
    </lineage>
</organism>
<dbReference type="PANTHER" id="PTHR14224:SF9">
    <property type="entry name" value="LEUCINE-RICH REPEAT-CONTAINING PROTEIN 14"/>
    <property type="match status" value="1"/>
</dbReference>
<dbReference type="GO" id="GO:0005737">
    <property type="term" value="C:cytoplasm"/>
    <property type="evidence" value="ECO:0007669"/>
    <property type="project" value="UniProtKB-SubCell"/>
</dbReference>
<accession>R0KZL4</accession>
<protein>
    <submittedName>
        <fullName evidence="5">Leucine-rich repeat-containing protein 14</fullName>
    </submittedName>
</protein>
<comment type="subcellular location">
    <subcellularLocation>
        <location evidence="1">Cytoplasm</location>
    </subcellularLocation>
</comment>
<evidence type="ECO:0000256" key="3">
    <source>
        <dbReference type="ARBA" id="ARBA00022614"/>
    </source>
</evidence>
<evidence type="ECO:0000256" key="4">
    <source>
        <dbReference type="ARBA" id="ARBA00022737"/>
    </source>
</evidence>
<dbReference type="SUPFAM" id="SSF52047">
    <property type="entry name" value="RNI-like"/>
    <property type="match status" value="1"/>
</dbReference>
<evidence type="ECO:0000256" key="1">
    <source>
        <dbReference type="ARBA" id="ARBA00004496"/>
    </source>
</evidence>
<dbReference type="AlphaFoldDB" id="R0KZL4"/>
<keyword evidence="6" id="KW-1185">Reference proteome</keyword>
<feature type="non-terminal residue" evidence="5">
    <location>
        <position position="1"/>
    </location>
</feature>
<name>R0KZL4_ANAPL</name>
<dbReference type="InterPro" id="IPR032675">
    <property type="entry name" value="LRR_dom_sf"/>
</dbReference>
<keyword evidence="2" id="KW-0963">Cytoplasm</keyword>
<dbReference type="PANTHER" id="PTHR14224">
    <property type="entry name" value="SIMILAR TO PREFERENTIALLY EXPRESSED ANTIGEN IN MELANOMA-LIKE 3"/>
    <property type="match status" value="1"/>
</dbReference>
<dbReference type="EMBL" id="KB746408">
    <property type="protein sequence ID" value="EOA93417.1"/>
    <property type="molecule type" value="Genomic_DNA"/>
</dbReference>
<evidence type="ECO:0000313" key="5">
    <source>
        <dbReference type="EMBL" id="EOA93417.1"/>
    </source>
</evidence>
<keyword evidence="3" id="KW-0433">Leucine-rich repeat</keyword>
<proteinExistence type="predicted"/>
<reference evidence="6" key="1">
    <citation type="journal article" date="2013" name="Nat. Genet.">
        <title>The duck genome and transcriptome provide insight into an avian influenza virus reservoir species.</title>
        <authorList>
            <person name="Huang Y."/>
            <person name="Li Y."/>
            <person name="Burt D.W."/>
            <person name="Chen H."/>
            <person name="Zhang Y."/>
            <person name="Qian W."/>
            <person name="Kim H."/>
            <person name="Gan S."/>
            <person name="Zhao Y."/>
            <person name="Li J."/>
            <person name="Yi K."/>
            <person name="Feng H."/>
            <person name="Zhu P."/>
            <person name="Li B."/>
            <person name="Liu Q."/>
            <person name="Fairley S."/>
            <person name="Magor K.E."/>
            <person name="Du Z."/>
            <person name="Hu X."/>
            <person name="Goodman L."/>
            <person name="Tafer H."/>
            <person name="Vignal A."/>
            <person name="Lee T."/>
            <person name="Kim K.W."/>
            <person name="Sheng Z."/>
            <person name="An Y."/>
            <person name="Searle S."/>
            <person name="Herrero J."/>
            <person name="Groenen M.A."/>
            <person name="Crooijmans R.P."/>
            <person name="Faraut T."/>
            <person name="Cai Q."/>
            <person name="Webster R.G."/>
            <person name="Aldridge J.R."/>
            <person name="Warren W.C."/>
            <person name="Bartschat S."/>
            <person name="Kehr S."/>
            <person name="Marz M."/>
            <person name="Stadler P.F."/>
            <person name="Smith J."/>
            <person name="Kraus R.H."/>
            <person name="Zhao Y."/>
            <person name="Ren L."/>
            <person name="Fei J."/>
            <person name="Morisson M."/>
            <person name="Kaiser P."/>
            <person name="Griffin D.K."/>
            <person name="Rao M."/>
            <person name="Pitel F."/>
            <person name="Wang J."/>
            <person name="Li N."/>
        </authorList>
    </citation>
    <scope>NUCLEOTIDE SEQUENCE [LARGE SCALE GENOMIC DNA]</scope>
</reference>
<evidence type="ECO:0000256" key="2">
    <source>
        <dbReference type="ARBA" id="ARBA00022490"/>
    </source>
</evidence>
<keyword evidence="4" id="KW-0677">Repeat</keyword>